<dbReference type="GeneID" id="72069058"/>
<keyword evidence="1" id="KW-0732">Signal</keyword>
<dbReference type="KEGG" id="ptkz:JDV02_007109"/>
<organism evidence="2 3">
    <name type="scientific">Purpureocillium takamizusanense</name>
    <dbReference type="NCBI Taxonomy" id="2060973"/>
    <lineage>
        <taxon>Eukaryota</taxon>
        <taxon>Fungi</taxon>
        <taxon>Dikarya</taxon>
        <taxon>Ascomycota</taxon>
        <taxon>Pezizomycotina</taxon>
        <taxon>Sordariomycetes</taxon>
        <taxon>Hypocreomycetidae</taxon>
        <taxon>Hypocreales</taxon>
        <taxon>Ophiocordycipitaceae</taxon>
        <taxon>Purpureocillium</taxon>
    </lineage>
</organism>
<protein>
    <submittedName>
        <fullName evidence="2">Uncharacterized protein</fullName>
    </submittedName>
</protein>
<dbReference type="EMBL" id="CP086359">
    <property type="protein sequence ID" value="UNI21090.1"/>
    <property type="molecule type" value="Genomic_DNA"/>
</dbReference>
<proteinExistence type="predicted"/>
<accession>A0A9Q8QK45</accession>
<name>A0A9Q8QK45_9HYPO</name>
<gene>
    <name evidence="2" type="ORF">JDV02_007109</name>
</gene>
<dbReference type="AlphaFoldDB" id="A0A9Q8QK45"/>
<feature type="chain" id="PRO_5040271461" evidence="1">
    <location>
        <begin position="21"/>
        <end position="194"/>
    </location>
</feature>
<dbReference type="PANTHER" id="PTHR35605:SF1">
    <property type="entry name" value="ECP2 EFFECTOR PROTEIN DOMAIN-CONTAINING PROTEIN-RELATED"/>
    <property type="match status" value="1"/>
</dbReference>
<evidence type="ECO:0000256" key="1">
    <source>
        <dbReference type="SAM" id="SignalP"/>
    </source>
</evidence>
<dbReference type="PANTHER" id="PTHR35605">
    <property type="entry name" value="ECP2 EFFECTOR PROTEIN DOMAIN-CONTAINING PROTEIN-RELATED"/>
    <property type="match status" value="1"/>
</dbReference>
<dbReference type="RefSeq" id="XP_047844571.1">
    <property type="nucleotide sequence ID" value="XM_047988573.1"/>
</dbReference>
<dbReference type="Proteomes" id="UP000829364">
    <property type="component" value="Chromosome 6"/>
</dbReference>
<evidence type="ECO:0000313" key="2">
    <source>
        <dbReference type="EMBL" id="UNI21090.1"/>
    </source>
</evidence>
<reference evidence="2" key="1">
    <citation type="submission" date="2021-11" db="EMBL/GenBank/DDBJ databases">
        <title>Purpureocillium_takamizusanense_genome.</title>
        <authorList>
            <person name="Nguyen N.-H."/>
        </authorList>
    </citation>
    <scope>NUCLEOTIDE SEQUENCE</scope>
    <source>
        <strain evidence="2">PT3</strain>
    </source>
</reference>
<evidence type="ECO:0000313" key="3">
    <source>
        <dbReference type="Proteomes" id="UP000829364"/>
    </source>
</evidence>
<keyword evidence="3" id="KW-1185">Reference proteome</keyword>
<sequence length="194" mass="21132">MLSTTTIFACLAVAASVASGSMWRLPAFPDEDPIMLNGTTEAEVHRELLTINPNYDTDFPNGVRGDNGGAGRRRDWNFAASGLICSTSKDPKFGFITKDGIENAIQALEGVQGIIPLNKGPKVCSELACDADTRAFICNDNNSEFHVGSYENIIDAVRWIREKCAPNKDSKDRPRGGQVFTSQKWNVILEGTSC</sequence>
<dbReference type="OrthoDB" id="3552888at2759"/>
<feature type="signal peptide" evidence="1">
    <location>
        <begin position="1"/>
        <end position="20"/>
    </location>
</feature>